<dbReference type="InterPro" id="IPR003661">
    <property type="entry name" value="HisK_dim/P_dom"/>
</dbReference>
<dbReference type="InterPro" id="IPR050351">
    <property type="entry name" value="BphY/WalK/GraS-like"/>
</dbReference>
<reference evidence="13 14" key="1">
    <citation type="submission" date="2021-12" db="EMBL/GenBank/DDBJ databases">
        <title>Genome sequencing of bacteria with rrn-lacking chromosome and rrn-plasmid.</title>
        <authorList>
            <person name="Anda M."/>
            <person name="Iwasaki W."/>
        </authorList>
    </citation>
    <scope>NUCLEOTIDE SEQUENCE [LARGE SCALE GENOMIC DNA]</scope>
    <source>
        <strain evidence="13 14">DSM 100852</strain>
    </source>
</reference>
<dbReference type="Gene3D" id="1.25.40.10">
    <property type="entry name" value="Tetratricopeptide repeat domain"/>
    <property type="match status" value="1"/>
</dbReference>
<evidence type="ECO:0000256" key="10">
    <source>
        <dbReference type="SAM" id="MobiDB-lite"/>
    </source>
</evidence>
<evidence type="ECO:0000256" key="1">
    <source>
        <dbReference type="ARBA" id="ARBA00000085"/>
    </source>
</evidence>
<keyword evidence="5" id="KW-0547">Nucleotide-binding</keyword>
<dbReference type="InterPro" id="IPR004358">
    <property type="entry name" value="Sig_transdc_His_kin-like_C"/>
</dbReference>
<keyword evidence="4" id="KW-0808">Transferase</keyword>
<keyword evidence="8" id="KW-0902">Two-component regulatory system</keyword>
<protein>
    <recommendedName>
        <fullName evidence="2">histidine kinase</fullName>
        <ecNumber evidence="2">2.7.13.3</ecNumber>
    </recommendedName>
</protein>
<dbReference type="PANTHER" id="PTHR42878:SF7">
    <property type="entry name" value="SENSOR HISTIDINE KINASE GLRK"/>
    <property type="match status" value="1"/>
</dbReference>
<dbReference type="GO" id="GO:0007234">
    <property type="term" value="P:osmosensory signaling via phosphorelay pathway"/>
    <property type="evidence" value="ECO:0007669"/>
    <property type="project" value="TreeGrafter"/>
</dbReference>
<keyword evidence="11" id="KW-0812">Transmembrane</keyword>
<evidence type="ECO:0000256" key="3">
    <source>
        <dbReference type="ARBA" id="ARBA00022553"/>
    </source>
</evidence>
<keyword evidence="11" id="KW-0472">Membrane</keyword>
<keyword evidence="7" id="KW-0067">ATP-binding</keyword>
<dbReference type="PANTHER" id="PTHR42878">
    <property type="entry name" value="TWO-COMPONENT HISTIDINE KINASE"/>
    <property type="match status" value="1"/>
</dbReference>
<dbReference type="InterPro" id="IPR011990">
    <property type="entry name" value="TPR-like_helical_dom_sf"/>
</dbReference>
<evidence type="ECO:0000259" key="12">
    <source>
        <dbReference type="PROSITE" id="PS50109"/>
    </source>
</evidence>
<dbReference type="GO" id="GO:0005524">
    <property type="term" value="F:ATP binding"/>
    <property type="evidence" value="ECO:0007669"/>
    <property type="project" value="UniProtKB-KW"/>
</dbReference>
<keyword evidence="9" id="KW-0175">Coiled coil</keyword>
<dbReference type="InterPro" id="IPR003594">
    <property type="entry name" value="HATPase_dom"/>
</dbReference>
<dbReference type="PRINTS" id="PR00344">
    <property type="entry name" value="BCTRLSENSOR"/>
</dbReference>
<feature type="region of interest" description="Disordered" evidence="10">
    <location>
        <begin position="714"/>
        <end position="736"/>
    </location>
</feature>
<dbReference type="SMART" id="SM00387">
    <property type="entry name" value="HATPase_c"/>
    <property type="match status" value="1"/>
</dbReference>
<dbReference type="SUPFAM" id="SSF48452">
    <property type="entry name" value="TPR-like"/>
    <property type="match status" value="2"/>
</dbReference>
<dbReference type="GO" id="GO:0030295">
    <property type="term" value="F:protein kinase activator activity"/>
    <property type="evidence" value="ECO:0007669"/>
    <property type="project" value="TreeGrafter"/>
</dbReference>
<evidence type="ECO:0000256" key="8">
    <source>
        <dbReference type="ARBA" id="ARBA00023012"/>
    </source>
</evidence>
<comment type="catalytic activity">
    <reaction evidence="1">
        <text>ATP + protein L-histidine = ADP + protein N-phospho-L-histidine.</text>
        <dbReference type="EC" id="2.7.13.3"/>
    </reaction>
</comment>
<dbReference type="InterPro" id="IPR036097">
    <property type="entry name" value="HisK_dim/P_sf"/>
</dbReference>
<dbReference type="InterPro" id="IPR005467">
    <property type="entry name" value="His_kinase_dom"/>
</dbReference>
<dbReference type="SUPFAM" id="SSF55874">
    <property type="entry name" value="ATPase domain of HSP90 chaperone/DNA topoisomerase II/histidine kinase"/>
    <property type="match status" value="1"/>
</dbReference>
<evidence type="ECO:0000313" key="14">
    <source>
        <dbReference type="Proteomes" id="UP001348817"/>
    </source>
</evidence>
<dbReference type="Proteomes" id="UP001348817">
    <property type="component" value="Chromosome"/>
</dbReference>
<dbReference type="InterPro" id="IPR036890">
    <property type="entry name" value="HATPase_C_sf"/>
</dbReference>
<evidence type="ECO:0000256" key="2">
    <source>
        <dbReference type="ARBA" id="ARBA00012438"/>
    </source>
</evidence>
<gene>
    <name evidence="13" type="ORF">FUAX_30790</name>
</gene>
<dbReference type="PROSITE" id="PS50109">
    <property type="entry name" value="HIS_KIN"/>
    <property type="match status" value="1"/>
</dbReference>
<dbReference type="CDD" id="cd00082">
    <property type="entry name" value="HisKA"/>
    <property type="match status" value="1"/>
</dbReference>
<evidence type="ECO:0000256" key="9">
    <source>
        <dbReference type="SAM" id="Coils"/>
    </source>
</evidence>
<keyword evidence="14" id="KW-1185">Reference proteome</keyword>
<dbReference type="GO" id="GO:0000155">
    <property type="term" value="F:phosphorelay sensor kinase activity"/>
    <property type="evidence" value="ECO:0007669"/>
    <property type="project" value="InterPro"/>
</dbReference>
<feature type="transmembrane region" description="Helical" evidence="11">
    <location>
        <begin position="414"/>
        <end position="434"/>
    </location>
</feature>
<proteinExistence type="predicted"/>
<dbReference type="AlphaFoldDB" id="A0AAU9CRN6"/>
<dbReference type="Pfam" id="PF02518">
    <property type="entry name" value="HATPase_c"/>
    <property type="match status" value="1"/>
</dbReference>
<evidence type="ECO:0000313" key="13">
    <source>
        <dbReference type="EMBL" id="BDD10647.1"/>
    </source>
</evidence>
<evidence type="ECO:0000256" key="7">
    <source>
        <dbReference type="ARBA" id="ARBA00022840"/>
    </source>
</evidence>
<evidence type="ECO:0000256" key="6">
    <source>
        <dbReference type="ARBA" id="ARBA00022777"/>
    </source>
</evidence>
<sequence length="736" mass="84390">MKKIYCIVLVFFVLTNSLWAENERRKSPPKASRNLKAIKHKAYVDSLLDVSYAYRNTTPLETQRLSELALLKSKKCGFTFREGRSYYQIGLARWNLGDFEGAKNNMVRALALVKNTSTASFVAKVNRSLGGVYSDLCLMGESLGALLEAREYYVEAGDVKNELLVGMDIALVYKRFGVHKYALRNLRECSEFFSQKAPESPEYGIIAMRTGEVLADTTYASFDFLKALACFNKAKEVLEPRGQYVWLGRCFLLWGELSLNHNIPDTAQAKHLLGEASRIYGMVENRRALAKLAYLKGRYSLQVGKNDQASKHFRESFRLYSQVEGLISDCEPLDVMADFFKANGDESLGFMLKRKYVKHASLRMKKKNYANVGGFLSGYEMSKQREETERLRQANMDSELRLQQAETVSERQSIILLFVSVFLLINMIFAYAMWRYNRLHRMLIGKLRGFNDHVKRQRKKLKEQALSLEEANRYVEEMNRRLERKVKRRTEQLNRTHGEMNELLYRASHDFRQPITTILGLCGLANMSSGISSEARELFGNVDLTIRKMDDMLGKLQAVGELYFERPHRQWMSVSDVLGSVCGEFTKEAERFDVRLETEVGDLPDLYTFPMAFELIFKHLIHNAIVFRSQDDAFVKVIVSKKGEALSLVVEDNGEGIDEEHISKVFDIYFRANRKSKGNGLGLFVVSRAVEKLRGKVVITSEPSKGTRFEILMPYPEEESKPRGKKKKETVLPQKA</sequence>
<dbReference type="KEGG" id="fax:FUAX_30790"/>
<dbReference type="SUPFAM" id="SSF47384">
    <property type="entry name" value="Homodimeric domain of signal transducing histidine kinase"/>
    <property type="match status" value="1"/>
</dbReference>
<dbReference type="Gene3D" id="1.10.287.130">
    <property type="match status" value="1"/>
</dbReference>
<dbReference type="GO" id="GO:0000156">
    <property type="term" value="F:phosphorelay response regulator activity"/>
    <property type="evidence" value="ECO:0007669"/>
    <property type="project" value="TreeGrafter"/>
</dbReference>
<dbReference type="EMBL" id="AP025314">
    <property type="protein sequence ID" value="BDD10647.1"/>
    <property type="molecule type" value="Genomic_DNA"/>
</dbReference>
<organism evidence="13 14">
    <name type="scientific">Fulvitalea axinellae</name>
    <dbReference type="NCBI Taxonomy" id="1182444"/>
    <lineage>
        <taxon>Bacteria</taxon>
        <taxon>Pseudomonadati</taxon>
        <taxon>Bacteroidota</taxon>
        <taxon>Cytophagia</taxon>
        <taxon>Cytophagales</taxon>
        <taxon>Persicobacteraceae</taxon>
        <taxon>Fulvitalea</taxon>
    </lineage>
</organism>
<dbReference type="EC" id="2.7.13.3" evidence="2"/>
<evidence type="ECO:0000256" key="5">
    <source>
        <dbReference type="ARBA" id="ARBA00022741"/>
    </source>
</evidence>
<feature type="coiled-coil region" evidence="9">
    <location>
        <begin position="451"/>
        <end position="499"/>
    </location>
</feature>
<keyword evidence="3" id="KW-0597">Phosphoprotein</keyword>
<feature type="domain" description="Histidine kinase" evidence="12">
    <location>
        <begin position="506"/>
        <end position="717"/>
    </location>
</feature>
<accession>A0AAU9CRN6</accession>
<dbReference type="Gene3D" id="3.30.565.10">
    <property type="entry name" value="Histidine kinase-like ATPase, C-terminal domain"/>
    <property type="match status" value="1"/>
</dbReference>
<evidence type="ECO:0000256" key="11">
    <source>
        <dbReference type="SAM" id="Phobius"/>
    </source>
</evidence>
<name>A0AAU9CRN6_9BACT</name>
<keyword evidence="11" id="KW-1133">Transmembrane helix</keyword>
<dbReference type="RefSeq" id="WP_338392190.1">
    <property type="nucleotide sequence ID" value="NZ_AP025314.1"/>
</dbReference>
<evidence type="ECO:0000256" key="4">
    <source>
        <dbReference type="ARBA" id="ARBA00022679"/>
    </source>
</evidence>
<keyword evidence="6" id="KW-0418">Kinase</keyword>